<dbReference type="Gene3D" id="1.10.245.10">
    <property type="entry name" value="SWIB/MDM2 domain"/>
    <property type="match status" value="1"/>
</dbReference>
<dbReference type="SMART" id="SM00151">
    <property type="entry name" value="SWIB"/>
    <property type="match status" value="1"/>
</dbReference>
<feature type="domain" description="DM2" evidence="2">
    <location>
        <begin position="212"/>
        <end position="285"/>
    </location>
</feature>
<feature type="region of interest" description="Disordered" evidence="1">
    <location>
        <begin position="55"/>
        <end position="74"/>
    </location>
</feature>
<dbReference type="InterPro" id="IPR036885">
    <property type="entry name" value="SWIB_MDM2_dom_sf"/>
</dbReference>
<feature type="compositionally biased region" description="Basic and acidic residues" evidence="1">
    <location>
        <begin position="164"/>
        <end position="175"/>
    </location>
</feature>
<sequence length="285" mass="30264">LLVAPGVDLAKISAKSVRKNMLALDETLDPSWVKQNKEGIDDLIAQIFSTVNSQQVQPSQAPMAASPSTSPTLKRKRIVSDGEHANGNGDSLTPSQMPISHARQQQLSDAELARQLSAELNPLGRTTRGSGPGSRKHTSGAGGAGGGTKGGRGSSKKVKSSAKIIDDSDNEHGSADEDDNYYDSDDGSKRRRKKSNGGGGGTSEGGGRAKGGFAKEFVLSPPLAALTGEPTLSRPQVVKALWKHIKENRLQNPKDGRVILCDDKLRAIFRADRIGMFKMNKDIGE</sequence>
<keyword evidence="4" id="KW-1185">Reference proteome</keyword>
<dbReference type="PROSITE" id="PS51925">
    <property type="entry name" value="SWIB_MDM2"/>
    <property type="match status" value="1"/>
</dbReference>
<reference evidence="3" key="1">
    <citation type="journal article" date="2020" name="Nat. Commun.">
        <title>Large-scale genome sequencing of mycorrhizal fungi provides insights into the early evolution of symbiotic traits.</title>
        <authorList>
            <person name="Miyauchi S."/>
            <person name="Kiss E."/>
            <person name="Kuo A."/>
            <person name="Drula E."/>
            <person name="Kohler A."/>
            <person name="Sanchez-Garcia M."/>
            <person name="Morin E."/>
            <person name="Andreopoulos B."/>
            <person name="Barry K.W."/>
            <person name="Bonito G."/>
            <person name="Buee M."/>
            <person name="Carver A."/>
            <person name="Chen C."/>
            <person name="Cichocki N."/>
            <person name="Clum A."/>
            <person name="Culley D."/>
            <person name="Crous P.W."/>
            <person name="Fauchery L."/>
            <person name="Girlanda M."/>
            <person name="Hayes R.D."/>
            <person name="Keri Z."/>
            <person name="LaButti K."/>
            <person name="Lipzen A."/>
            <person name="Lombard V."/>
            <person name="Magnuson J."/>
            <person name="Maillard F."/>
            <person name="Murat C."/>
            <person name="Nolan M."/>
            <person name="Ohm R.A."/>
            <person name="Pangilinan J."/>
            <person name="Pereira M.F."/>
            <person name="Perotto S."/>
            <person name="Peter M."/>
            <person name="Pfister S."/>
            <person name="Riley R."/>
            <person name="Sitrit Y."/>
            <person name="Stielow J.B."/>
            <person name="Szollosi G."/>
            <person name="Zifcakova L."/>
            <person name="Stursova M."/>
            <person name="Spatafora J.W."/>
            <person name="Tedersoo L."/>
            <person name="Vaario L.M."/>
            <person name="Yamada A."/>
            <person name="Yan M."/>
            <person name="Wang P."/>
            <person name="Xu J."/>
            <person name="Bruns T."/>
            <person name="Baldrian P."/>
            <person name="Vilgalys R."/>
            <person name="Dunand C."/>
            <person name="Henrissat B."/>
            <person name="Grigoriev I.V."/>
            <person name="Hibbett D."/>
            <person name="Nagy L.G."/>
            <person name="Martin F.M."/>
        </authorList>
    </citation>
    <scope>NUCLEOTIDE SEQUENCE</scope>
    <source>
        <strain evidence="3">UP504</strain>
    </source>
</reference>
<dbReference type="InterPro" id="IPR019835">
    <property type="entry name" value="SWIB_domain"/>
</dbReference>
<comment type="caution">
    <text evidence="3">The sequence shown here is derived from an EMBL/GenBank/DDBJ whole genome shotgun (WGS) entry which is preliminary data.</text>
</comment>
<dbReference type="InterPro" id="IPR003121">
    <property type="entry name" value="SWIB_MDM2_domain"/>
</dbReference>
<feature type="region of interest" description="Disordered" evidence="1">
    <location>
        <begin position="81"/>
        <end position="108"/>
    </location>
</feature>
<feature type="compositionally biased region" description="Gly residues" evidence="1">
    <location>
        <begin position="196"/>
        <end position="209"/>
    </location>
</feature>
<feature type="region of interest" description="Disordered" evidence="1">
    <location>
        <begin position="120"/>
        <end position="209"/>
    </location>
</feature>
<feature type="compositionally biased region" description="Acidic residues" evidence="1">
    <location>
        <begin position="176"/>
        <end position="185"/>
    </location>
</feature>
<proteinExistence type="predicted"/>
<evidence type="ECO:0000259" key="2">
    <source>
        <dbReference type="PROSITE" id="PS51925"/>
    </source>
</evidence>
<feature type="compositionally biased region" description="Polar residues" evidence="1">
    <location>
        <begin position="55"/>
        <end position="72"/>
    </location>
</feature>
<dbReference type="CDD" id="cd10567">
    <property type="entry name" value="SWIB-MDM2_like"/>
    <property type="match status" value="1"/>
</dbReference>
<feature type="non-terminal residue" evidence="3">
    <location>
        <position position="1"/>
    </location>
</feature>
<feature type="compositionally biased region" description="Gly residues" evidence="1">
    <location>
        <begin position="140"/>
        <end position="153"/>
    </location>
</feature>
<dbReference type="Proteomes" id="UP000886523">
    <property type="component" value="Unassembled WGS sequence"/>
</dbReference>
<organism evidence="3 4">
    <name type="scientific">Hydnum rufescens UP504</name>
    <dbReference type="NCBI Taxonomy" id="1448309"/>
    <lineage>
        <taxon>Eukaryota</taxon>
        <taxon>Fungi</taxon>
        <taxon>Dikarya</taxon>
        <taxon>Basidiomycota</taxon>
        <taxon>Agaricomycotina</taxon>
        <taxon>Agaricomycetes</taxon>
        <taxon>Cantharellales</taxon>
        <taxon>Hydnaceae</taxon>
        <taxon>Hydnum</taxon>
    </lineage>
</organism>
<evidence type="ECO:0000256" key="1">
    <source>
        <dbReference type="SAM" id="MobiDB-lite"/>
    </source>
</evidence>
<evidence type="ECO:0000313" key="3">
    <source>
        <dbReference type="EMBL" id="KAF9517633.1"/>
    </source>
</evidence>
<dbReference type="Pfam" id="PF02201">
    <property type="entry name" value="SWIB"/>
    <property type="match status" value="1"/>
</dbReference>
<name>A0A9P6B4M4_9AGAM</name>
<dbReference type="SUPFAM" id="SSF47592">
    <property type="entry name" value="SWIB/MDM2 domain"/>
    <property type="match status" value="1"/>
</dbReference>
<gene>
    <name evidence="3" type="ORF">BS47DRAFT_1290663</name>
</gene>
<dbReference type="AlphaFoldDB" id="A0A9P6B4M4"/>
<protein>
    <recommendedName>
        <fullName evidence="2">DM2 domain-containing protein</fullName>
    </recommendedName>
</protein>
<dbReference type="OrthoDB" id="10251073at2759"/>
<feature type="compositionally biased region" description="Polar residues" evidence="1">
    <location>
        <begin position="88"/>
        <end position="108"/>
    </location>
</feature>
<evidence type="ECO:0000313" key="4">
    <source>
        <dbReference type="Proteomes" id="UP000886523"/>
    </source>
</evidence>
<dbReference type="PANTHER" id="PTHR13844">
    <property type="entry name" value="SWI/SNF-RELATED MATRIX-ASSOCIATED ACTIN-DEPENDENT REGULATOR OF CHROMATIN SUBFAMILY D"/>
    <property type="match status" value="1"/>
</dbReference>
<dbReference type="EMBL" id="MU128930">
    <property type="protein sequence ID" value="KAF9517633.1"/>
    <property type="molecule type" value="Genomic_DNA"/>
</dbReference>
<accession>A0A9P6B4M4</accession>